<dbReference type="RefSeq" id="WP_348388325.1">
    <property type="nucleotide sequence ID" value="NZ_CP134146.1"/>
</dbReference>
<keyword evidence="6" id="KW-1185">Reference proteome</keyword>
<feature type="chain" id="PRO_5046959823" evidence="3">
    <location>
        <begin position="26"/>
        <end position="686"/>
    </location>
</feature>
<evidence type="ECO:0000313" key="6">
    <source>
        <dbReference type="Proteomes" id="UP001248581"/>
    </source>
</evidence>
<name>A0ABY9TK26_9GAMM</name>
<evidence type="ECO:0000313" key="5">
    <source>
        <dbReference type="EMBL" id="WNC69181.1"/>
    </source>
</evidence>
<dbReference type="Gene3D" id="3.20.20.80">
    <property type="entry name" value="Glycosidases"/>
    <property type="match status" value="1"/>
</dbReference>
<protein>
    <submittedName>
        <fullName evidence="5">Beta-galactosidase</fullName>
        <ecNumber evidence="5">3.2.1.23</ecNumber>
    </submittedName>
</protein>
<evidence type="ECO:0000256" key="3">
    <source>
        <dbReference type="SAM" id="SignalP"/>
    </source>
</evidence>
<dbReference type="InterPro" id="IPR017853">
    <property type="entry name" value="GH"/>
</dbReference>
<dbReference type="SUPFAM" id="SSF51445">
    <property type="entry name" value="(Trans)glycosidases"/>
    <property type="match status" value="1"/>
</dbReference>
<dbReference type="InterPro" id="IPR013529">
    <property type="entry name" value="Glyco_hydro_42_N"/>
</dbReference>
<reference evidence="6" key="1">
    <citation type="submission" date="2023-09" db="EMBL/GenBank/DDBJ databases">
        <authorList>
            <person name="Li S."/>
            <person name="Li X."/>
            <person name="Zhang C."/>
            <person name="Zhao Z."/>
        </authorList>
    </citation>
    <scope>NUCLEOTIDE SEQUENCE [LARGE SCALE GENOMIC DNA]</scope>
    <source>
        <strain evidence="6">SQ345</strain>
    </source>
</reference>
<organism evidence="5 6">
    <name type="scientific">Thalassotalea nanhaiensis</name>
    <dbReference type="NCBI Taxonomy" id="3065648"/>
    <lineage>
        <taxon>Bacteria</taxon>
        <taxon>Pseudomonadati</taxon>
        <taxon>Pseudomonadota</taxon>
        <taxon>Gammaproteobacteria</taxon>
        <taxon>Alteromonadales</taxon>
        <taxon>Colwelliaceae</taxon>
        <taxon>Thalassotalea</taxon>
    </lineage>
</organism>
<evidence type="ECO:0000256" key="1">
    <source>
        <dbReference type="ARBA" id="ARBA00022801"/>
    </source>
</evidence>
<feature type="signal peptide" evidence="3">
    <location>
        <begin position="1"/>
        <end position="25"/>
    </location>
</feature>
<dbReference type="EC" id="3.2.1.23" evidence="5"/>
<accession>A0ABY9TK26</accession>
<evidence type="ECO:0000256" key="2">
    <source>
        <dbReference type="ARBA" id="ARBA00023295"/>
    </source>
</evidence>
<feature type="domain" description="Glycoside hydrolase family 42 N-terminal" evidence="4">
    <location>
        <begin position="410"/>
        <end position="584"/>
    </location>
</feature>
<evidence type="ECO:0000259" key="4">
    <source>
        <dbReference type="Pfam" id="PF02449"/>
    </source>
</evidence>
<dbReference type="GO" id="GO:0004565">
    <property type="term" value="F:beta-galactosidase activity"/>
    <property type="evidence" value="ECO:0007669"/>
    <property type="project" value="UniProtKB-EC"/>
</dbReference>
<proteinExistence type="predicted"/>
<gene>
    <name evidence="5" type="ORF">RI845_03245</name>
</gene>
<dbReference type="Proteomes" id="UP001248581">
    <property type="component" value="Chromosome"/>
</dbReference>
<dbReference type="EMBL" id="CP134146">
    <property type="protein sequence ID" value="WNC69181.1"/>
    <property type="molecule type" value="Genomic_DNA"/>
</dbReference>
<keyword evidence="3" id="KW-0732">Signal</keyword>
<keyword evidence="2 5" id="KW-0326">Glycosidase</keyword>
<keyword evidence="1 5" id="KW-0378">Hydrolase</keyword>
<dbReference type="Pfam" id="PF02449">
    <property type="entry name" value="Glyco_hydro_42"/>
    <property type="match status" value="1"/>
</dbReference>
<dbReference type="Gene3D" id="2.60.120.430">
    <property type="entry name" value="Galactose-binding lectin"/>
    <property type="match status" value="1"/>
</dbReference>
<sequence length="686" mass="79519">MNKLSNVYLTIIVALVLLTSTKALANEFDWQSAKLHNYKANAKFSENEQLTITLNSSKGAAVILRPSNGKTWDFSAYHGLKVSIKNISNARIMPLITLDAPNSEKWQEIDNSLYLEPQQSKTLLVYFYITAKDFAQRYPQYQKMNGGPNTQMIKWDGIDISNINKLSFSAINVRDYISAQGSYIVQHIEPFRYDQIFDNKKEIPFPFIDKYGQYLHGKYPGKLNNELDFIEREQQELDDLKAHPGPGNRSKWGGWLNGPKQKATGYFYTKQIDGKWWFVDPDGYLFWSHGVTGVGYHGANTLIAGREHYFQDLPSKHSKYQDFYSKGRGTRFDFTKANLYRKFGKNWQETTNKRNHQRLKSWGLNTFANWSDPSGFALQQTPFTIAVHYKSRMLEEKMPDPWDKDFGRNITEELKNKQRHEHGDSPWNLGFFVNNELHWMGPISYATIISNAPADQPAKIYFVDALQKKYKTIGELNDTWQTKFSSFNDILTSRNKLTFNQFKEDATWFYQQMADQYFKICRQAVKSVFPNHLYLGSRLHGDVNAMVLRAAEKHTDVISYNLYRRTIRDFTSKAKGLTKPLMATEFHFGAMDRGMFSTGLQEVSSQEERAQHYYEYVLGALNNPLFVGTHWFQYRSQALTGRGDGENYQVSLVDITDTPYPETIEAIRKIGYSLYETRANNENKNE</sequence>